<organism evidence="2 3">
    <name type="scientific">Salinicoccus sesuvii</name>
    <dbReference type="NCBI Taxonomy" id="868281"/>
    <lineage>
        <taxon>Bacteria</taxon>
        <taxon>Bacillati</taxon>
        <taxon>Bacillota</taxon>
        <taxon>Bacilli</taxon>
        <taxon>Bacillales</taxon>
        <taxon>Staphylococcaceae</taxon>
        <taxon>Salinicoccus</taxon>
    </lineage>
</organism>
<keyword evidence="1" id="KW-1133">Transmembrane helix</keyword>
<dbReference type="Proteomes" id="UP001595637">
    <property type="component" value="Unassembled WGS sequence"/>
</dbReference>
<feature type="transmembrane region" description="Helical" evidence="1">
    <location>
        <begin position="82"/>
        <end position="101"/>
    </location>
</feature>
<feature type="transmembrane region" description="Helical" evidence="1">
    <location>
        <begin position="7"/>
        <end position="25"/>
    </location>
</feature>
<feature type="transmembrane region" description="Helical" evidence="1">
    <location>
        <begin position="31"/>
        <end position="51"/>
    </location>
</feature>
<keyword evidence="1" id="KW-0472">Membrane</keyword>
<comment type="caution">
    <text evidence="2">The sequence shown here is derived from an EMBL/GenBank/DDBJ whole genome shotgun (WGS) entry which is preliminary data.</text>
</comment>
<sequence>MMWQFLFRPWLIFIVTWAIVCDFLYHIPVMIWYVQFGPIILTIVVGLIAALMDVRSKNIKIGEYDKTDEEKEEDDDTSDLKIVLFIPVYLIALVVSLKAIYGTPNSRVWDYTNFDFWMFIILISAPNIFKYWPHGKENKKGGMRT</sequence>
<reference evidence="3" key="1">
    <citation type="journal article" date="2019" name="Int. J. Syst. Evol. Microbiol.">
        <title>The Global Catalogue of Microorganisms (GCM) 10K type strain sequencing project: providing services to taxonomists for standard genome sequencing and annotation.</title>
        <authorList>
            <consortium name="The Broad Institute Genomics Platform"/>
            <consortium name="The Broad Institute Genome Sequencing Center for Infectious Disease"/>
            <person name="Wu L."/>
            <person name="Ma J."/>
        </authorList>
    </citation>
    <scope>NUCLEOTIDE SEQUENCE [LARGE SCALE GENOMIC DNA]</scope>
    <source>
        <strain evidence="3">CCM 7756</strain>
    </source>
</reference>
<dbReference type="EMBL" id="JBHRVQ010000001">
    <property type="protein sequence ID" value="MFC3388568.1"/>
    <property type="molecule type" value="Genomic_DNA"/>
</dbReference>
<keyword evidence="1" id="KW-0812">Transmembrane</keyword>
<evidence type="ECO:0000313" key="3">
    <source>
        <dbReference type="Proteomes" id="UP001595637"/>
    </source>
</evidence>
<keyword evidence="3" id="KW-1185">Reference proteome</keyword>
<protein>
    <submittedName>
        <fullName evidence="2">Uncharacterized protein</fullName>
    </submittedName>
</protein>
<evidence type="ECO:0000256" key="1">
    <source>
        <dbReference type="SAM" id="Phobius"/>
    </source>
</evidence>
<dbReference type="RefSeq" id="WP_380654241.1">
    <property type="nucleotide sequence ID" value="NZ_JBHRVQ010000001.1"/>
</dbReference>
<feature type="transmembrane region" description="Helical" evidence="1">
    <location>
        <begin position="116"/>
        <end position="133"/>
    </location>
</feature>
<evidence type="ECO:0000313" key="2">
    <source>
        <dbReference type="EMBL" id="MFC3388568.1"/>
    </source>
</evidence>
<gene>
    <name evidence="2" type="ORF">ACFOEO_08300</name>
</gene>
<name>A0ABV7N6V1_9STAP</name>
<accession>A0ABV7N6V1</accession>
<proteinExistence type="predicted"/>